<dbReference type="Proteomes" id="UP000290921">
    <property type="component" value="Unassembled WGS sequence"/>
</dbReference>
<proteinExistence type="predicted"/>
<dbReference type="EMBL" id="QMAU01000024">
    <property type="protein sequence ID" value="RXI57178.1"/>
    <property type="molecule type" value="Genomic_DNA"/>
</dbReference>
<evidence type="ECO:0000313" key="2">
    <source>
        <dbReference type="EMBL" id="RXI45090.1"/>
    </source>
</evidence>
<name>A0A4Q0V849_CLOTA</name>
<feature type="region of interest" description="Disordered" evidence="1">
    <location>
        <begin position="109"/>
        <end position="138"/>
    </location>
</feature>
<dbReference type="RefSeq" id="WP_039260652.1">
    <property type="nucleotide sequence ID" value="NZ_CASHSX010000013.1"/>
</dbReference>
<dbReference type="AlphaFoldDB" id="A0A4Q0V849"/>
<reference evidence="4 5" key="1">
    <citation type="submission" date="2018-06" db="EMBL/GenBank/DDBJ databases">
        <title>Genome conservation of Clostridium tetani.</title>
        <authorList>
            <person name="Bruggemann H."/>
            <person name="Popoff M.R."/>
        </authorList>
    </citation>
    <scope>NUCLEOTIDE SEQUENCE [LARGE SCALE GENOMIC DNA]</scope>
    <source>
        <strain evidence="2 5">2017.061</strain>
        <strain evidence="3 4">63.05</strain>
    </source>
</reference>
<feature type="compositionally biased region" description="Basic and acidic residues" evidence="1">
    <location>
        <begin position="114"/>
        <end position="129"/>
    </location>
</feature>
<evidence type="ECO:0000256" key="1">
    <source>
        <dbReference type="SAM" id="MobiDB-lite"/>
    </source>
</evidence>
<comment type="caution">
    <text evidence="2">The sequence shown here is derived from an EMBL/GenBank/DDBJ whole genome shotgun (WGS) entry which is preliminary data.</text>
</comment>
<dbReference type="EMBL" id="QMAP01000014">
    <property type="protein sequence ID" value="RXI45090.1"/>
    <property type="molecule type" value="Genomic_DNA"/>
</dbReference>
<protein>
    <submittedName>
        <fullName evidence="2">DUF2992 family protein</fullName>
    </submittedName>
</protein>
<evidence type="ECO:0000313" key="4">
    <source>
        <dbReference type="Proteomes" id="UP000290273"/>
    </source>
</evidence>
<dbReference type="InterPro" id="IPR016787">
    <property type="entry name" value="UCP021328"/>
</dbReference>
<organism evidence="2 5">
    <name type="scientific">Clostridium tetani</name>
    <dbReference type="NCBI Taxonomy" id="1513"/>
    <lineage>
        <taxon>Bacteria</taxon>
        <taxon>Bacillati</taxon>
        <taxon>Bacillota</taxon>
        <taxon>Clostridia</taxon>
        <taxon>Eubacteriales</taxon>
        <taxon>Clostridiaceae</taxon>
        <taxon>Clostridium</taxon>
    </lineage>
</organism>
<gene>
    <name evidence="2" type="ORF">DP130_12620</name>
    <name evidence="3" type="ORF">DP131_05520</name>
</gene>
<dbReference type="PIRSF" id="PIRSF021328">
    <property type="entry name" value="UCP021328"/>
    <property type="match status" value="1"/>
</dbReference>
<evidence type="ECO:0000313" key="3">
    <source>
        <dbReference type="EMBL" id="RXI57178.1"/>
    </source>
</evidence>
<dbReference type="Proteomes" id="UP000290273">
    <property type="component" value="Unassembled WGS sequence"/>
</dbReference>
<accession>A0A4Q0V849</accession>
<sequence length="138" mass="16457">MKTSIELTVFFEGTFWVGVFERVYEGKYEVSKVTFGSEPKDYEVYDFILKNFNDLRFSNSLSSNLLKDKKINPKRLQRKIKKETKNMGVGTQAQIAIKLQYEEKKIERKKVSKEKKEAEKKMKFKLRQEKKLRKHNGH</sequence>
<evidence type="ECO:0000313" key="5">
    <source>
        <dbReference type="Proteomes" id="UP000290921"/>
    </source>
</evidence>
<dbReference type="Pfam" id="PF11208">
    <property type="entry name" value="DUF2992"/>
    <property type="match status" value="1"/>
</dbReference>